<evidence type="ECO:0000256" key="4">
    <source>
        <dbReference type="ARBA" id="ARBA00022723"/>
    </source>
</evidence>
<dbReference type="AlphaFoldDB" id="A0A1S3H5A2"/>
<dbReference type="PROSITE" id="PS51443">
    <property type="entry name" value="PCS"/>
    <property type="match status" value="1"/>
</dbReference>
<gene>
    <name evidence="8" type="primary">LOC106151538</name>
</gene>
<dbReference type="Proteomes" id="UP000085678">
    <property type="component" value="Unplaced"/>
</dbReference>
<dbReference type="Pfam" id="PF05023">
    <property type="entry name" value="Phytochelatin"/>
    <property type="match status" value="1"/>
</dbReference>
<name>A0A1S3H5A2_LINAN</name>
<proteinExistence type="predicted"/>
<accession>A0A1S3H5A2</accession>
<feature type="coiled-coil region" evidence="5">
    <location>
        <begin position="498"/>
        <end position="525"/>
    </location>
</feature>
<dbReference type="PANTHER" id="PTHR33447:SF2">
    <property type="entry name" value="GLUTATHIONE GAMMA-GLUTAMYLCYSTEINYLTRANSFERASE"/>
    <property type="match status" value="1"/>
</dbReference>
<evidence type="ECO:0000256" key="5">
    <source>
        <dbReference type="SAM" id="Coils"/>
    </source>
</evidence>
<dbReference type="KEGG" id="lak:106151538"/>
<evidence type="ECO:0000259" key="6">
    <source>
        <dbReference type="PROSITE" id="PS51443"/>
    </source>
</evidence>
<dbReference type="InterPro" id="IPR038156">
    <property type="entry name" value="PCS_N_sf"/>
</dbReference>
<dbReference type="Gene3D" id="3.90.70.30">
    <property type="entry name" value="Phytochelatin synthase, N-terminal domain"/>
    <property type="match status" value="1"/>
</dbReference>
<protein>
    <recommendedName>
        <fullName evidence="1">glutathione gamma-glutamylcysteinyltransferase</fullName>
        <ecNumber evidence="1">2.3.2.15</ecNumber>
    </recommendedName>
</protein>
<dbReference type="GO" id="GO:0046938">
    <property type="term" value="P:phytochelatin biosynthetic process"/>
    <property type="evidence" value="ECO:0007669"/>
    <property type="project" value="InterPro"/>
</dbReference>
<dbReference type="EC" id="2.3.2.15" evidence="1"/>
<dbReference type="RefSeq" id="XP_013380314.1">
    <property type="nucleotide sequence ID" value="XM_013524860.1"/>
</dbReference>
<evidence type="ECO:0000256" key="2">
    <source>
        <dbReference type="ARBA" id="ARBA00022539"/>
    </source>
</evidence>
<dbReference type="InterPro" id="IPR040409">
    <property type="entry name" value="PCS-like"/>
</dbReference>
<evidence type="ECO:0000313" key="7">
    <source>
        <dbReference type="Proteomes" id="UP000085678"/>
    </source>
</evidence>
<dbReference type="InterPro" id="IPR007719">
    <property type="entry name" value="PCS_N"/>
</dbReference>
<dbReference type="GO" id="GO:0098849">
    <property type="term" value="P:cellular detoxification of cadmium ion"/>
    <property type="evidence" value="ECO:0007669"/>
    <property type="project" value="TreeGrafter"/>
</dbReference>
<evidence type="ECO:0000256" key="3">
    <source>
        <dbReference type="ARBA" id="ARBA00022679"/>
    </source>
</evidence>
<dbReference type="GeneID" id="106151538"/>
<keyword evidence="7" id="KW-1185">Reference proteome</keyword>
<dbReference type="SUPFAM" id="SSF54001">
    <property type="entry name" value="Cysteine proteinases"/>
    <property type="match status" value="1"/>
</dbReference>
<sequence>MFRWDVFRILKKTLRVRVLETDVNKKFARTMSSAPAAKIAKMEYDIQEKETPTELITGDEVHKDNKEHKNPVISQETDKDCVHQHTQIMQPPTQFYRRELPDTCISFSSEEGKLVFRKALDAGHLNSYFSLASQFRTQEEPAYCGLSTLVMVLNALAVDPGRVWKGPWRWYHEDMLECCVPLQIIQEKGITLREFVCLAICNYLDVVTNYVDHSASLEDFREIVKELTQVDDKVLVCSYSRKTLKQTGAGHFSPIGAYEPERDLVLLMDVARFKYPPHWVSLPLLWEAMKTVDSETGCSRGYCIMKRNQTTEPMVLFRTSPHLSVTLKSEFPEGIRTFLKEWETWLNVTLSKAEEESQKSSFMDNAVFAFIRSLSVLGEEDALLSTQIDMNCAKALTQTHMCCVENLVEALSNTYLHKRVESITRATNAYQEIRKIWMPAVMYNTNGKSSGCIHRDTFSDKLHDSAFLTALMFAWPYKEQNPVDGAVTRGDLLKKILHQELDSALHVLKNEIEQLSKLLKVVLKKYYHCQDCGCKTNVFK</sequence>
<feature type="domain" description="Peptidase C83" evidence="6">
    <location>
        <begin position="90"/>
        <end position="310"/>
    </location>
</feature>
<dbReference type="InterPro" id="IPR038765">
    <property type="entry name" value="Papain-like_cys_pep_sf"/>
</dbReference>
<reference evidence="8" key="1">
    <citation type="submission" date="2025-08" db="UniProtKB">
        <authorList>
            <consortium name="RefSeq"/>
        </authorList>
    </citation>
    <scope>IDENTIFICATION</scope>
    <source>
        <tissue evidence="8">Gonads</tissue>
    </source>
</reference>
<keyword evidence="5" id="KW-0175">Coiled coil</keyword>
<dbReference type="OrthoDB" id="448954at2759"/>
<dbReference type="InParanoid" id="A0A1S3H5A2"/>
<dbReference type="PANTHER" id="PTHR33447">
    <property type="entry name" value="GLUTATHIONE GAMMA-GLUTAMYLCYSTEINYLTRANSFERASE"/>
    <property type="match status" value="1"/>
</dbReference>
<dbReference type="GO" id="GO:0016756">
    <property type="term" value="F:glutathione gamma-glutamylcysteinyltransferase activity"/>
    <property type="evidence" value="ECO:0007669"/>
    <property type="project" value="UniProtKB-EC"/>
</dbReference>
<keyword evidence="2" id="KW-0104">Cadmium</keyword>
<dbReference type="GO" id="GO:0010273">
    <property type="term" value="P:detoxification of copper ion"/>
    <property type="evidence" value="ECO:0007669"/>
    <property type="project" value="TreeGrafter"/>
</dbReference>
<evidence type="ECO:0000256" key="1">
    <source>
        <dbReference type="ARBA" id="ARBA00012468"/>
    </source>
</evidence>
<keyword evidence="3" id="KW-0808">Transferase</keyword>
<dbReference type="GO" id="GO:0046872">
    <property type="term" value="F:metal ion binding"/>
    <property type="evidence" value="ECO:0007669"/>
    <property type="project" value="UniProtKB-KW"/>
</dbReference>
<organism evidence="7 8">
    <name type="scientific">Lingula anatina</name>
    <name type="common">Brachiopod</name>
    <name type="synonym">Lingula unguis</name>
    <dbReference type="NCBI Taxonomy" id="7574"/>
    <lineage>
        <taxon>Eukaryota</taxon>
        <taxon>Metazoa</taxon>
        <taxon>Spiralia</taxon>
        <taxon>Lophotrochozoa</taxon>
        <taxon>Brachiopoda</taxon>
        <taxon>Linguliformea</taxon>
        <taxon>Lingulata</taxon>
        <taxon>Lingulida</taxon>
        <taxon>Linguloidea</taxon>
        <taxon>Lingulidae</taxon>
        <taxon>Lingula</taxon>
    </lineage>
</organism>
<dbReference type="FunFam" id="3.90.70.30:FF:000001">
    <property type="entry name" value="Glutathione gamma-glutamylcysteinyltransferase 1"/>
    <property type="match status" value="1"/>
</dbReference>
<evidence type="ECO:0000313" key="8">
    <source>
        <dbReference type="RefSeq" id="XP_013380314.1"/>
    </source>
</evidence>
<keyword evidence="4" id="KW-0479">Metal-binding</keyword>